<feature type="domain" description="Biotin carboxylation" evidence="10">
    <location>
        <begin position="4"/>
        <end position="465"/>
    </location>
</feature>
<dbReference type="InterPro" id="IPR001882">
    <property type="entry name" value="Biotin_BS"/>
</dbReference>
<name>A0ABQ3GHT5_9MICC</name>
<gene>
    <name evidence="11" type="ORF">GCM10008096_18570</name>
</gene>
<proteinExistence type="predicted"/>
<sequence length="685" mass="72056">MTELFDTVLIANRGEIAVRIIRTLQRLGIRTVAVFAPDDADALHVRLADEAVALGDSGHTSAAETYLDIEAVVDACRRTGARAVHPGYGFLSENVGFARALEAAGIAFIGPPSESINLMGDKIRSKNHVLTHGVPVVPGIAEPGLSDTQLIAASESIGFPLLIKPSAGGGGKGMFAVQTAEGLPEALASARRTAASAFGDDTLFLERLVTNPRHIEVQVLADSHGNTVHLAERECSLQRRHQKVVEEAPAPLLEGLGAKGERIRAELGAAAVRAAESVGYRGAGTVEFLVSDDNPDEFFFMEMNTRLQVEHPVTEEVIRVRGRKLDLVEQQVRIAAGHALDFAQTEVGIEGHAIEARVYAEDPGAGFLPSSGFAFRVDLPDRDGVRVDSALGASGTISPSFDPMIAKVIARGADRAEALGLLDAALADSVILGVATNVEYLRFLLADDDVAAGRLDTNLIERRGAFTPRALTAGEQRFAAEALEHLGRAPVIRDAGVEPPPGPWQLGDGWRVGEHRRRTLHLEIDGDAVSVAPDGETGDRFSGTEHEARLSDGGTGPAVVVRAPGGGGWFASGGRAVPVRLLDRREKLHRDLALIEREVAGGDPDARAPMPGAVVSVSVATGDRVEAGQSLLAVEAMKMEHPLLAAISGTVTVHAAVGDQVKKDQVLASVEPGAAHGETTTGEGA</sequence>
<dbReference type="RefSeq" id="WP_189349871.1">
    <property type="nucleotide sequence ID" value="NZ_BMXK01000007.1"/>
</dbReference>
<dbReference type="SUPFAM" id="SSF51230">
    <property type="entry name" value="Single hybrid motif"/>
    <property type="match status" value="1"/>
</dbReference>
<dbReference type="InterPro" id="IPR005481">
    <property type="entry name" value="BC-like_N"/>
</dbReference>
<dbReference type="SUPFAM" id="SSF51246">
    <property type="entry name" value="Rudiment single hybrid motif"/>
    <property type="match status" value="1"/>
</dbReference>
<accession>A0ABQ3GHT5</accession>
<dbReference type="InterPro" id="IPR000089">
    <property type="entry name" value="Biotin_lipoyl"/>
</dbReference>
<dbReference type="SMART" id="SM00878">
    <property type="entry name" value="Biotin_carb_C"/>
    <property type="match status" value="1"/>
</dbReference>
<dbReference type="PROSITE" id="PS00188">
    <property type="entry name" value="BIOTIN"/>
    <property type="match status" value="1"/>
</dbReference>
<evidence type="ECO:0000256" key="2">
    <source>
        <dbReference type="ARBA" id="ARBA00013263"/>
    </source>
</evidence>
<feature type="domain" description="Lipoyl-binding" evidence="8">
    <location>
        <begin position="598"/>
        <end position="671"/>
    </location>
</feature>
<dbReference type="Gene3D" id="3.30.700.40">
    <property type="match status" value="1"/>
</dbReference>
<dbReference type="SUPFAM" id="SSF52440">
    <property type="entry name" value="PreATP-grasp domain"/>
    <property type="match status" value="1"/>
</dbReference>
<keyword evidence="4 7" id="KW-0547">Nucleotide-binding</keyword>
<evidence type="ECO:0000259" key="8">
    <source>
        <dbReference type="PROSITE" id="PS50968"/>
    </source>
</evidence>
<dbReference type="PROSITE" id="PS50968">
    <property type="entry name" value="BIOTINYL_LIPOYL"/>
    <property type="match status" value="1"/>
</dbReference>
<dbReference type="PANTHER" id="PTHR18866">
    <property type="entry name" value="CARBOXYLASE:PYRUVATE/ACETYL-COA/PROPIONYL-COA CARBOXYLASE"/>
    <property type="match status" value="1"/>
</dbReference>
<dbReference type="Pfam" id="PF02785">
    <property type="entry name" value="Biotin_carb_C"/>
    <property type="match status" value="1"/>
</dbReference>
<evidence type="ECO:0000313" key="12">
    <source>
        <dbReference type="Proteomes" id="UP000642819"/>
    </source>
</evidence>
<evidence type="ECO:0000256" key="3">
    <source>
        <dbReference type="ARBA" id="ARBA00022598"/>
    </source>
</evidence>
<comment type="cofactor">
    <cofactor evidence="1">
        <name>biotin</name>
        <dbReference type="ChEBI" id="CHEBI:57586"/>
    </cofactor>
</comment>
<dbReference type="SUPFAM" id="SSF56059">
    <property type="entry name" value="Glutathione synthetase ATP-binding domain-like"/>
    <property type="match status" value="1"/>
</dbReference>
<keyword evidence="5 7" id="KW-0067">ATP-binding</keyword>
<keyword evidence="6" id="KW-0092">Biotin</keyword>
<evidence type="ECO:0000256" key="7">
    <source>
        <dbReference type="PROSITE-ProRule" id="PRU00409"/>
    </source>
</evidence>
<dbReference type="Gene3D" id="3.30.470.20">
    <property type="entry name" value="ATP-grasp fold, B domain"/>
    <property type="match status" value="1"/>
</dbReference>
<evidence type="ECO:0000256" key="4">
    <source>
        <dbReference type="ARBA" id="ARBA00022741"/>
    </source>
</evidence>
<dbReference type="InterPro" id="IPR011764">
    <property type="entry name" value="Biotin_carboxylation_dom"/>
</dbReference>
<dbReference type="EMBL" id="BMXK01000007">
    <property type="protein sequence ID" value="GHD07623.1"/>
    <property type="molecule type" value="Genomic_DNA"/>
</dbReference>
<dbReference type="PROSITE" id="PS50975">
    <property type="entry name" value="ATP_GRASP"/>
    <property type="match status" value="1"/>
</dbReference>
<dbReference type="PROSITE" id="PS00867">
    <property type="entry name" value="CPSASE_2"/>
    <property type="match status" value="1"/>
</dbReference>
<dbReference type="PROSITE" id="PS00866">
    <property type="entry name" value="CPSASE_1"/>
    <property type="match status" value="1"/>
</dbReference>
<dbReference type="InterPro" id="IPR011054">
    <property type="entry name" value="Rudment_hybrid_motif"/>
</dbReference>
<organism evidence="11 12">
    <name type="scientific">Zhihengliuella salsuginis</name>
    <dbReference type="NCBI Taxonomy" id="578222"/>
    <lineage>
        <taxon>Bacteria</taxon>
        <taxon>Bacillati</taxon>
        <taxon>Actinomycetota</taxon>
        <taxon>Actinomycetes</taxon>
        <taxon>Micrococcales</taxon>
        <taxon>Micrococcaceae</taxon>
        <taxon>Zhihengliuella</taxon>
    </lineage>
</organism>
<protein>
    <recommendedName>
        <fullName evidence="2">biotin carboxylase</fullName>
        <ecNumber evidence="2">6.3.4.14</ecNumber>
    </recommendedName>
</protein>
<dbReference type="Pfam" id="PF02786">
    <property type="entry name" value="CPSase_L_D2"/>
    <property type="match status" value="1"/>
</dbReference>
<dbReference type="Gene3D" id="2.40.50.100">
    <property type="match status" value="1"/>
</dbReference>
<dbReference type="CDD" id="cd06850">
    <property type="entry name" value="biotinyl_domain"/>
    <property type="match status" value="1"/>
</dbReference>
<dbReference type="PROSITE" id="PS50979">
    <property type="entry name" value="BC"/>
    <property type="match status" value="1"/>
</dbReference>
<evidence type="ECO:0000256" key="5">
    <source>
        <dbReference type="ARBA" id="ARBA00022840"/>
    </source>
</evidence>
<dbReference type="PANTHER" id="PTHR18866:SF33">
    <property type="entry name" value="METHYLCROTONOYL-COA CARBOXYLASE SUBUNIT ALPHA, MITOCHONDRIAL-RELATED"/>
    <property type="match status" value="1"/>
</dbReference>
<keyword evidence="12" id="KW-1185">Reference proteome</keyword>
<dbReference type="InterPro" id="IPR011761">
    <property type="entry name" value="ATP-grasp"/>
</dbReference>
<comment type="caution">
    <text evidence="11">The sequence shown here is derived from an EMBL/GenBank/DDBJ whole genome shotgun (WGS) entry which is preliminary data.</text>
</comment>
<dbReference type="Pfam" id="PF00364">
    <property type="entry name" value="Biotin_lipoyl"/>
    <property type="match status" value="1"/>
</dbReference>
<keyword evidence="3" id="KW-0436">Ligase</keyword>
<evidence type="ECO:0000313" key="11">
    <source>
        <dbReference type="EMBL" id="GHD07623.1"/>
    </source>
</evidence>
<reference evidence="12" key="1">
    <citation type="journal article" date="2019" name="Int. J. Syst. Evol. Microbiol.">
        <title>The Global Catalogue of Microorganisms (GCM) 10K type strain sequencing project: providing services to taxonomists for standard genome sequencing and annotation.</title>
        <authorList>
            <consortium name="The Broad Institute Genomics Platform"/>
            <consortium name="The Broad Institute Genome Sequencing Center for Infectious Disease"/>
            <person name="Wu L."/>
            <person name="Ma J."/>
        </authorList>
    </citation>
    <scope>NUCLEOTIDE SEQUENCE [LARGE SCALE GENOMIC DNA]</scope>
    <source>
        <strain evidence="12">KCTC 19466</strain>
    </source>
</reference>
<feature type="domain" description="ATP-grasp" evidence="9">
    <location>
        <begin position="126"/>
        <end position="336"/>
    </location>
</feature>
<evidence type="ECO:0000256" key="6">
    <source>
        <dbReference type="ARBA" id="ARBA00023267"/>
    </source>
</evidence>
<dbReference type="InterPro" id="IPR005479">
    <property type="entry name" value="CPAse_ATP-bd"/>
</dbReference>
<evidence type="ECO:0000259" key="10">
    <source>
        <dbReference type="PROSITE" id="PS50979"/>
    </source>
</evidence>
<dbReference type="Proteomes" id="UP000642819">
    <property type="component" value="Unassembled WGS sequence"/>
</dbReference>
<dbReference type="InterPro" id="IPR050856">
    <property type="entry name" value="Biotin_carboxylase_complex"/>
</dbReference>
<dbReference type="InterPro" id="IPR016185">
    <property type="entry name" value="PreATP-grasp_dom_sf"/>
</dbReference>
<evidence type="ECO:0000256" key="1">
    <source>
        <dbReference type="ARBA" id="ARBA00001953"/>
    </source>
</evidence>
<dbReference type="InterPro" id="IPR011053">
    <property type="entry name" value="Single_hybrid_motif"/>
</dbReference>
<dbReference type="InterPro" id="IPR005482">
    <property type="entry name" value="Biotin_COase_C"/>
</dbReference>
<evidence type="ECO:0000259" key="9">
    <source>
        <dbReference type="PROSITE" id="PS50975"/>
    </source>
</evidence>
<dbReference type="Pfam" id="PF00289">
    <property type="entry name" value="Biotin_carb_N"/>
    <property type="match status" value="1"/>
</dbReference>
<dbReference type="EC" id="6.3.4.14" evidence="2"/>